<dbReference type="Proteomes" id="UP000242519">
    <property type="component" value="Unassembled WGS sequence"/>
</dbReference>
<gene>
    <name evidence="1" type="ORF">B2J93_2453</name>
</gene>
<reference evidence="1 2" key="1">
    <citation type="submission" date="2017-04" db="EMBL/GenBank/DDBJ databases">
        <title>Draft genome sequence of Marssonina coronaria NL1: causal agent of apple blotch.</title>
        <authorList>
            <person name="Cheng Q."/>
        </authorList>
    </citation>
    <scope>NUCLEOTIDE SEQUENCE [LARGE SCALE GENOMIC DNA]</scope>
    <source>
        <strain evidence="1 2">NL1</strain>
    </source>
</reference>
<evidence type="ECO:0008006" key="3">
    <source>
        <dbReference type="Google" id="ProtNLM"/>
    </source>
</evidence>
<accession>A0A218YTQ5</accession>
<dbReference type="OrthoDB" id="5236983at2759"/>
<keyword evidence="2" id="KW-1185">Reference proteome</keyword>
<organism evidence="1 2">
    <name type="scientific">Diplocarpon coronariae</name>
    <dbReference type="NCBI Taxonomy" id="2795749"/>
    <lineage>
        <taxon>Eukaryota</taxon>
        <taxon>Fungi</taxon>
        <taxon>Dikarya</taxon>
        <taxon>Ascomycota</taxon>
        <taxon>Pezizomycotina</taxon>
        <taxon>Leotiomycetes</taxon>
        <taxon>Helotiales</taxon>
        <taxon>Drepanopezizaceae</taxon>
        <taxon>Diplocarpon</taxon>
    </lineage>
</organism>
<dbReference type="InParanoid" id="A0A218YTQ5"/>
<protein>
    <recommendedName>
        <fullName evidence="3">SprT-like domain-containing protein</fullName>
    </recommendedName>
</protein>
<proteinExistence type="predicted"/>
<comment type="caution">
    <text evidence="1">The sequence shown here is derived from an EMBL/GenBank/DDBJ whole genome shotgun (WGS) entry which is preliminary data.</text>
</comment>
<sequence length="280" mass="32341">MSVISGMFDRSQVRFHHGKPVSGPRFTQCVEESHVSTRRWHPQNIDVVFSRGVPKINLLVLSGHCPDALLCVLEKYFQDHRSDSLLQRHALQQFLTTKEKQLKSRAPLESKSIFKTYYDALDTIFFFGSLKDLCKISICPPRSLGRNRVGQFINFGVTGRDGYAGLIELEDTTERFVDPGVHTRKWRVHDYIETLLHEMLHAYFDIFACICHARCERRKKRALGTSGHGTAWQWAALAIEEKSGDLFFKKFDMCREPSWNLESAAYRDGAVHRQTWGFEK</sequence>
<dbReference type="AlphaFoldDB" id="A0A218YTQ5"/>
<evidence type="ECO:0000313" key="2">
    <source>
        <dbReference type="Proteomes" id="UP000242519"/>
    </source>
</evidence>
<evidence type="ECO:0000313" key="1">
    <source>
        <dbReference type="EMBL" id="OWO97693.1"/>
    </source>
</evidence>
<name>A0A218YTQ5_9HELO</name>
<dbReference type="EMBL" id="MZNU01000426">
    <property type="protein sequence ID" value="OWO97693.1"/>
    <property type="molecule type" value="Genomic_DNA"/>
</dbReference>